<dbReference type="EMBL" id="AP025739">
    <property type="protein sequence ID" value="BDI31240.1"/>
    <property type="molecule type" value="Genomic_DNA"/>
</dbReference>
<gene>
    <name evidence="1" type="ORF">CCAX7_32910</name>
</gene>
<dbReference type="RefSeq" id="WP_119322462.1">
    <property type="nucleotide sequence ID" value="NZ_AP025739.1"/>
</dbReference>
<dbReference type="Proteomes" id="UP000287394">
    <property type="component" value="Chromosome"/>
</dbReference>
<keyword evidence="2" id="KW-1185">Reference proteome</keyword>
<reference evidence="1 2" key="1">
    <citation type="journal article" date="2019" name="Int. J. Syst. Evol. Microbiol.">
        <title>Capsulimonas corticalis gen. nov., sp. nov., an aerobic capsulated bacterium, of a novel bacterial order, Capsulimonadales ord. nov., of the class Armatimonadia of the phylum Armatimonadetes.</title>
        <authorList>
            <person name="Li J."/>
            <person name="Kudo C."/>
            <person name="Tonouchi A."/>
        </authorList>
    </citation>
    <scope>NUCLEOTIDE SEQUENCE [LARGE SCALE GENOMIC DNA]</scope>
    <source>
        <strain evidence="1 2">AX-7</strain>
    </source>
</reference>
<dbReference type="AlphaFoldDB" id="A0A402CYT2"/>
<dbReference type="OrthoDB" id="1631671at2"/>
<accession>A0A402CYT2</accession>
<evidence type="ECO:0000313" key="2">
    <source>
        <dbReference type="Proteomes" id="UP000287394"/>
    </source>
</evidence>
<organism evidence="1 2">
    <name type="scientific">Capsulimonas corticalis</name>
    <dbReference type="NCBI Taxonomy" id="2219043"/>
    <lineage>
        <taxon>Bacteria</taxon>
        <taxon>Bacillati</taxon>
        <taxon>Armatimonadota</taxon>
        <taxon>Armatimonadia</taxon>
        <taxon>Capsulimonadales</taxon>
        <taxon>Capsulimonadaceae</taxon>
        <taxon>Capsulimonas</taxon>
    </lineage>
</organism>
<dbReference type="KEGG" id="ccot:CCAX7_32910"/>
<sequence>MRKANRAVAVALAGTIACGGVVAGAAHADLLGSVLKGGLVAVLIKQFAGPINDGINKLTGSAGVSVTEATKVVPIVSVGQGGYVGAAQVSGPKDRLDEVQAVGMLEGSVSGDRFRLKALVPIDTTSPKGVKLKRIKGVGVSAIVDIKV</sequence>
<evidence type="ECO:0000313" key="1">
    <source>
        <dbReference type="EMBL" id="BDI31240.1"/>
    </source>
</evidence>
<proteinExistence type="predicted"/>
<protein>
    <submittedName>
        <fullName evidence="1">Uncharacterized protein</fullName>
    </submittedName>
</protein>
<name>A0A402CYT2_9BACT</name>
<dbReference type="PROSITE" id="PS51257">
    <property type="entry name" value="PROKAR_LIPOPROTEIN"/>
    <property type="match status" value="1"/>
</dbReference>